<evidence type="ECO:0000313" key="1">
    <source>
        <dbReference type="EMBL" id="TDZ92117.1"/>
    </source>
</evidence>
<keyword evidence="3" id="KW-1185">Reference proteome</keyword>
<evidence type="ECO:0000313" key="2">
    <source>
        <dbReference type="EMBL" id="TEA07347.1"/>
    </source>
</evidence>
<gene>
    <name evidence="2" type="ORF">CCUG60883_01380</name>
    <name evidence="1" type="ORF">CCUG60885_04231</name>
</gene>
<sequence>MSELIDRAKQSLSDHLWAKTCRVGSLYPERLMSLLIEKVERLEGESDHWKALWQGTVEDSTKVIQERDEALREVERLQCSVDVLRYDNRMGLSDD</sequence>
<evidence type="ECO:0000313" key="4">
    <source>
        <dbReference type="Proteomes" id="UP000295685"/>
    </source>
</evidence>
<accession>A0A4V3HZ70</accession>
<reference evidence="3 4" key="1">
    <citation type="journal article" date="2019" name="Sci. Rep.">
        <title>Extended insight into the Mycobacterium chelonae-abscessus complex through whole genome sequencing of Mycobacterium salmoniphilum outbreak and Mycobacterium salmoniphilum-like strains.</title>
        <authorList>
            <person name="Behra P.R.K."/>
            <person name="Das S."/>
            <person name="Pettersson B.M.F."/>
            <person name="Shirreff L."/>
            <person name="DuCote T."/>
            <person name="Jacobsson K.G."/>
            <person name="Ennis D.G."/>
            <person name="Kirsebom L.A."/>
        </authorList>
    </citation>
    <scope>NUCLEOTIDE SEQUENCE [LARGE SCALE GENOMIC DNA]</scope>
    <source>
        <strain evidence="2 3">CCUG 60883</strain>
        <strain evidence="1 4">CCUG 60885</strain>
    </source>
</reference>
<dbReference type="Proteomes" id="UP000295685">
    <property type="component" value="Unassembled WGS sequence"/>
</dbReference>
<proteinExistence type="predicted"/>
<comment type="caution">
    <text evidence="1">The sequence shown here is derived from an EMBL/GenBank/DDBJ whole genome shotgun (WGS) entry which is preliminary data.</text>
</comment>
<dbReference type="AlphaFoldDB" id="A0A4V3HZ70"/>
<protein>
    <submittedName>
        <fullName evidence="1">Uncharacterized protein</fullName>
    </submittedName>
</protein>
<evidence type="ECO:0000313" key="3">
    <source>
        <dbReference type="Proteomes" id="UP000294844"/>
    </source>
</evidence>
<organism evidence="1 4">
    <name type="scientific">Mycobacteroides salmoniphilum</name>
    <dbReference type="NCBI Taxonomy" id="404941"/>
    <lineage>
        <taxon>Bacteria</taxon>
        <taxon>Bacillati</taxon>
        <taxon>Actinomycetota</taxon>
        <taxon>Actinomycetes</taxon>
        <taxon>Mycobacteriales</taxon>
        <taxon>Mycobacteriaceae</taxon>
        <taxon>Mycobacteroides</taxon>
    </lineage>
</organism>
<dbReference type="EMBL" id="PECK01000008">
    <property type="protein sequence ID" value="TDZ92117.1"/>
    <property type="molecule type" value="Genomic_DNA"/>
</dbReference>
<dbReference type="EMBL" id="PECM01000005">
    <property type="protein sequence ID" value="TEA07347.1"/>
    <property type="molecule type" value="Genomic_DNA"/>
</dbReference>
<name>A0A4V3HZ70_9MYCO</name>
<dbReference type="Proteomes" id="UP000294844">
    <property type="component" value="Unassembled WGS sequence"/>
</dbReference>